<comment type="caution">
    <text evidence="2">Lacks conserved residue(s) required for the propagation of feature annotation.</text>
</comment>
<evidence type="ECO:0000313" key="4">
    <source>
        <dbReference type="EMBL" id="MDY3562907.1"/>
    </source>
</evidence>
<evidence type="ECO:0000256" key="2">
    <source>
        <dbReference type="PROSITE-ProRule" id="PRU01161"/>
    </source>
</evidence>
<keyword evidence="2" id="KW-0378">Hydrolase</keyword>
<accession>A0ABU5F831</accession>
<keyword evidence="1 2" id="KW-0443">Lipid metabolism</keyword>
<dbReference type="PROSITE" id="PS51635">
    <property type="entry name" value="PNPLA"/>
    <property type="match status" value="1"/>
</dbReference>
<evidence type="ECO:0000259" key="3">
    <source>
        <dbReference type="PROSITE" id="PS51635"/>
    </source>
</evidence>
<dbReference type="PROSITE" id="PS51257">
    <property type="entry name" value="PROKAR_LIPOPROTEIN"/>
    <property type="match status" value="1"/>
</dbReference>
<proteinExistence type="predicted"/>
<evidence type="ECO:0000313" key="5">
    <source>
        <dbReference type="Proteomes" id="UP001272242"/>
    </source>
</evidence>
<gene>
    <name evidence="4" type="ORF">R5W23_004388</name>
</gene>
<feature type="active site" description="Proton acceptor" evidence="2">
    <location>
        <position position="254"/>
    </location>
</feature>
<reference evidence="5" key="1">
    <citation type="journal article" date="2023" name="Mar. Drugs">
        <title>Gemmata algarum, a Novel Planctomycete Isolated from an Algal Mat, Displays Antimicrobial Activity.</title>
        <authorList>
            <person name="Kumar G."/>
            <person name="Kallscheuer N."/>
            <person name="Kashif M."/>
            <person name="Ahamad S."/>
            <person name="Jagadeeshwari U."/>
            <person name="Pannikurungottu S."/>
            <person name="Haufschild T."/>
            <person name="Kabuu M."/>
            <person name="Sasikala C."/>
            <person name="Jogler C."/>
            <person name="Ramana C."/>
        </authorList>
    </citation>
    <scope>NUCLEOTIDE SEQUENCE [LARGE SCALE GENOMIC DNA]</scope>
    <source>
        <strain evidence="5">JC673</strain>
    </source>
</reference>
<protein>
    <submittedName>
        <fullName evidence="4">Patatin-like phospholipase family protein</fullName>
    </submittedName>
</protein>
<feature type="short sequence motif" description="DGA/G" evidence="2">
    <location>
        <begin position="254"/>
        <end position="256"/>
    </location>
</feature>
<sequence>MVTLRGCARWAIFVLPVIGLAALLGCAPAPRPDGTSPRPHRAMASADGPVIVPPGAVLANPSDLDAGLRKPRHVLALSSGGLYGAYSAGVLDGWSRTGLRPEFDVVTGTSTGALIAPFAFLGSHYDAQSMKLYTGVRAEDIFRARAWITIPFRDALATSAPLKKLIESQVNQDLMAAIAAEHRKGRRLYVGTTDLRTKRTVIWDMGAIACRPPSEGCALFRDVLLASASIPGVAPPVPFRIEVDGQQVTEYHTDGGITAPLFVPPNVFMSAAPEPGEPPAFAGAGFYAIVAGKLYPDEGPVRRRILPVLGASTAALLAAHCRAELANMYWQARYAGMRYHMIALSQDAHIQPDSAVSFDQDLMKRLYEEGRRDGEGGPNWMYSPPALSPCDGDYARGSSRLRTMPTVPISVPSPSN</sequence>
<organism evidence="4 5">
    <name type="scientific">Gemmata algarum</name>
    <dbReference type="NCBI Taxonomy" id="2975278"/>
    <lineage>
        <taxon>Bacteria</taxon>
        <taxon>Pseudomonadati</taxon>
        <taxon>Planctomycetota</taxon>
        <taxon>Planctomycetia</taxon>
        <taxon>Gemmatales</taxon>
        <taxon>Gemmataceae</taxon>
        <taxon>Gemmata</taxon>
    </lineage>
</organism>
<dbReference type="RefSeq" id="WP_320689173.1">
    <property type="nucleotide sequence ID" value="NZ_JAXBLV010000224.1"/>
</dbReference>
<name>A0ABU5F831_9BACT</name>
<keyword evidence="5" id="KW-1185">Reference proteome</keyword>
<dbReference type="EMBL" id="JAXBLV010000224">
    <property type="protein sequence ID" value="MDY3562907.1"/>
    <property type="molecule type" value="Genomic_DNA"/>
</dbReference>
<keyword evidence="2" id="KW-0442">Lipid degradation</keyword>
<dbReference type="Proteomes" id="UP001272242">
    <property type="component" value="Unassembled WGS sequence"/>
</dbReference>
<feature type="short sequence motif" description="GXSXG" evidence="2">
    <location>
        <begin position="108"/>
        <end position="112"/>
    </location>
</feature>
<comment type="caution">
    <text evidence="4">The sequence shown here is derived from an EMBL/GenBank/DDBJ whole genome shotgun (WGS) entry which is preliminary data.</text>
</comment>
<dbReference type="Gene3D" id="3.40.1090.10">
    <property type="entry name" value="Cytosolic phospholipase A2 catalytic domain"/>
    <property type="match status" value="1"/>
</dbReference>
<dbReference type="InterPro" id="IPR002641">
    <property type="entry name" value="PNPLA_dom"/>
</dbReference>
<dbReference type="InterPro" id="IPR016035">
    <property type="entry name" value="Acyl_Trfase/lysoPLipase"/>
</dbReference>
<feature type="domain" description="PNPLA" evidence="3">
    <location>
        <begin position="75"/>
        <end position="267"/>
    </location>
</feature>
<evidence type="ECO:0000256" key="1">
    <source>
        <dbReference type="ARBA" id="ARBA00023098"/>
    </source>
</evidence>
<dbReference type="Pfam" id="PF01734">
    <property type="entry name" value="Patatin"/>
    <property type="match status" value="1"/>
</dbReference>
<feature type="active site" description="Nucleophile" evidence="2">
    <location>
        <position position="110"/>
    </location>
</feature>
<dbReference type="SUPFAM" id="SSF52151">
    <property type="entry name" value="FabD/lysophospholipase-like"/>
    <property type="match status" value="1"/>
</dbReference>